<keyword evidence="3" id="KW-1185">Reference proteome</keyword>
<dbReference type="EMBL" id="JACIEH010000001">
    <property type="protein sequence ID" value="MBB4097151.1"/>
    <property type="molecule type" value="Genomic_DNA"/>
</dbReference>
<accession>A0A7W6JPI3</accession>
<sequence>MNHWPFITAAYLVVLVGTVGIAALSYAAMRRAEAAAEALRSGRA</sequence>
<dbReference type="Proteomes" id="UP000557392">
    <property type="component" value="Unassembled WGS sequence"/>
</dbReference>
<organism evidence="2 3">
    <name type="scientific">Sphingomonas kyeonggiensis</name>
    <dbReference type="NCBI Taxonomy" id="1268553"/>
    <lineage>
        <taxon>Bacteria</taxon>
        <taxon>Pseudomonadati</taxon>
        <taxon>Pseudomonadota</taxon>
        <taxon>Alphaproteobacteria</taxon>
        <taxon>Sphingomonadales</taxon>
        <taxon>Sphingomonadaceae</taxon>
        <taxon>Sphingomonas</taxon>
    </lineage>
</organism>
<protein>
    <recommendedName>
        <fullName evidence="4">Heme exporter protein D</fullName>
    </recommendedName>
</protein>
<dbReference type="AlphaFoldDB" id="A0A7W6JPI3"/>
<evidence type="ECO:0000313" key="3">
    <source>
        <dbReference type="Proteomes" id="UP000557392"/>
    </source>
</evidence>
<gene>
    <name evidence="2" type="ORF">GGR46_000684</name>
</gene>
<keyword evidence="1" id="KW-0472">Membrane</keyword>
<evidence type="ECO:0000256" key="1">
    <source>
        <dbReference type="SAM" id="Phobius"/>
    </source>
</evidence>
<evidence type="ECO:0008006" key="4">
    <source>
        <dbReference type="Google" id="ProtNLM"/>
    </source>
</evidence>
<feature type="transmembrane region" description="Helical" evidence="1">
    <location>
        <begin position="6"/>
        <end position="29"/>
    </location>
</feature>
<evidence type="ECO:0000313" key="2">
    <source>
        <dbReference type="EMBL" id="MBB4097151.1"/>
    </source>
</evidence>
<name>A0A7W6JPI3_9SPHN</name>
<dbReference type="RefSeq" id="WP_281396517.1">
    <property type="nucleotide sequence ID" value="NZ_JACIEH010000001.1"/>
</dbReference>
<comment type="caution">
    <text evidence="2">The sequence shown here is derived from an EMBL/GenBank/DDBJ whole genome shotgun (WGS) entry which is preliminary data.</text>
</comment>
<keyword evidence="1" id="KW-1133">Transmembrane helix</keyword>
<reference evidence="2 3" key="1">
    <citation type="submission" date="2020-08" db="EMBL/GenBank/DDBJ databases">
        <title>Genomic Encyclopedia of Type Strains, Phase IV (KMG-IV): sequencing the most valuable type-strain genomes for metagenomic binning, comparative biology and taxonomic classification.</title>
        <authorList>
            <person name="Goeker M."/>
        </authorList>
    </citation>
    <scope>NUCLEOTIDE SEQUENCE [LARGE SCALE GENOMIC DNA]</scope>
    <source>
        <strain evidence="2 3">DSM 101806</strain>
    </source>
</reference>
<keyword evidence="1" id="KW-0812">Transmembrane</keyword>
<proteinExistence type="predicted"/>